<reference evidence="3 4" key="1">
    <citation type="submission" date="2016-11" db="EMBL/GenBank/DDBJ databases">
        <authorList>
            <person name="Jaros S."/>
            <person name="Januszkiewicz K."/>
            <person name="Wedrychowicz H."/>
        </authorList>
    </citation>
    <scope>NUCLEOTIDE SEQUENCE [LARGE SCALE GENOMIC DNA]</scope>
    <source>
        <strain evidence="3 4">DSM 18772</strain>
    </source>
</reference>
<feature type="domain" description="3-keto-alpha-glucoside-1,2-lyase/3-keto-2-hydroxy-glucal hydratase" evidence="2">
    <location>
        <begin position="64"/>
        <end position="248"/>
    </location>
</feature>
<name>A0A1M6NFX2_9BACT</name>
<organism evidence="3 4">
    <name type="scientific">Rubritalea squalenifaciens DSM 18772</name>
    <dbReference type="NCBI Taxonomy" id="1123071"/>
    <lineage>
        <taxon>Bacteria</taxon>
        <taxon>Pseudomonadati</taxon>
        <taxon>Verrucomicrobiota</taxon>
        <taxon>Verrucomicrobiia</taxon>
        <taxon>Verrucomicrobiales</taxon>
        <taxon>Rubritaleaceae</taxon>
        <taxon>Rubritalea</taxon>
    </lineage>
</organism>
<dbReference type="PANTHER" id="PTHR33546">
    <property type="entry name" value="LARGE, MULTIFUNCTIONAL SECRETED PROTEIN-RELATED"/>
    <property type="match status" value="1"/>
</dbReference>
<evidence type="ECO:0000256" key="1">
    <source>
        <dbReference type="SAM" id="MobiDB-lite"/>
    </source>
</evidence>
<dbReference type="EMBL" id="FQYR01000005">
    <property type="protein sequence ID" value="SHJ94661.1"/>
    <property type="molecule type" value="Genomic_DNA"/>
</dbReference>
<gene>
    <name evidence="3" type="ORF">SAMN02745181_2845</name>
</gene>
<dbReference type="RefSeq" id="WP_143184424.1">
    <property type="nucleotide sequence ID" value="NZ_FQYR01000005.1"/>
</dbReference>
<dbReference type="Pfam" id="PF06439">
    <property type="entry name" value="3keto-disac_hyd"/>
    <property type="match status" value="1"/>
</dbReference>
<dbReference type="InParanoid" id="A0A1M6NFX2"/>
<keyword evidence="4" id="KW-1185">Reference proteome</keyword>
<dbReference type="OrthoDB" id="176168at2"/>
<dbReference type="PANTHER" id="PTHR33546:SF1">
    <property type="entry name" value="LARGE, MULTIFUNCTIONAL SECRETED PROTEIN"/>
    <property type="match status" value="1"/>
</dbReference>
<accession>A0A1M6NFX2</accession>
<dbReference type="Proteomes" id="UP000184510">
    <property type="component" value="Unassembled WGS sequence"/>
</dbReference>
<evidence type="ECO:0000313" key="4">
    <source>
        <dbReference type="Proteomes" id="UP000184510"/>
    </source>
</evidence>
<feature type="region of interest" description="Disordered" evidence="1">
    <location>
        <begin position="18"/>
        <end position="39"/>
    </location>
</feature>
<protein>
    <recommendedName>
        <fullName evidence="2">3-keto-alpha-glucoside-1,2-lyase/3-keto-2-hydroxy-glucal hydratase domain-containing protein</fullName>
    </recommendedName>
</protein>
<dbReference type="InterPro" id="IPR010496">
    <property type="entry name" value="AL/BT2_dom"/>
</dbReference>
<evidence type="ECO:0000259" key="2">
    <source>
        <dbReference type="Pfam" id="PF06439"/>
    </source>
</evidence>
<dbReference type="STRING" id="1123071.SAMN02745181_2845"/>
<proteinExistence type="predicted"/>
<dbReference type="AlphaFoldDB" id="A0A1M6NFX2"/>
<sequence>MVRYLAIGAIFVGTTGLSSALEPGKKPNTPKQPWSDYVVHDGTRPTPEKVKTNGAVVVAPPADAVVLFDGKNSDAFTSGWKVKDGILVASKGDAKSKQEFGDCQLHIEWRIPAERKVKNQQGGNSGVFLMDRYEVQVQESHTNVTYADGQAGAIYGQTPPQVNASAPQGEWQSYDILFTAPRYDGEKLVSPAYVTVVHNGVVIQNHTLIHGPTTYKQVAKYPAKHPLKAPIRLQWHGDPIEYRNIWVREIK</sequence>
<evidence type="ECO:0000313" key="3">
    <source>
        <dbReference type="EMBL" id="SHJ94661.1"/>
    </source>
</evidence>
<dbReference type="GO" id="GO:0016787">
    <property type="term" value="F:hydrolase activity"/>
    <property type="evidence" value="ECO:0007669"/>
    <property type="project" value="InterPro"/>
</dbReference>
<dbReference type="Gene3D" id="2.60.120.560">
    <property type="entry name" value="Exo-inulinase, domain 1"/>
    <property type="match status" value="1"/>
</dbReference>